<dbReference type="Proteomes" id="UP000738349">
    <property type="component" value="Unassembled WGS sequence"/>
</dbReference>
<protein>
    <submittedName>
        <fullName evidence="2">Chaperonin 10-like protein</fullName>
    </submittedName>
</protein>
<dbReference type="InterPro" id="IPR052585">
    <property type="entry name" value="Lipid_raft_assoc_Zn_ADH"/>
</dbReference>
<comment type="caution">
    <text evidence="2">The sequence shown here is derived from an EMBL/GenBank/DDBJ whole genome shotgun (WGS) entry which is preliminary data.</text>
</comment>
<feature type="domain" description="Enoyl reductase (ER)" evidence="1">
    <location>
        <begin position="21"/>
        <end position="329"/>
    </location>
</feature>
<dbReference type="SUPFAM" id="SSF50129">
    <property type="entry name" value="GroES-like"/>
    <property type="match status" value="1"/>
</dbReference>
<dbReference type="InterPro" id="IPR013149">
    <property type="entry name" value="ADH-like_C"/>
</dbReference>
<accession>A0A9P9EWY4</accession>
<proteinExistence type="predicted"/>
<dbReference type="Gene3D" id="3.40.50.720">
    <property type="entry name" value="NAD(P)-binding Rossmann-like Domain"/>
    <property type="match status" value="1"/>
</dbReference>
<reference evidence="2" key="1">
    <citation type="journal article" date="2021" name="Nat. Commun.">
        <title>Genetic determinants of endophytism in the Arabidopsis root mycobiome.</title>
        <authorList>
            <person name="Mesny F."/>
            <person name="Miyauchi S."/>
            <person name="Thiergart T."/>
            <person name="Pickel B."/>
            <person name="Atanasova L."/>
            <person name="Karlsson M."/>
            <person name="Huettel B."/>
            <person name="Barry K.W."/>
            <person name="Haridas S."/>
            <person name="Chen C."/>
            <person name="Bauer D."/>
            <person name="Andreopoulos W."/>
            <person name="Pangilinan J."/>
            <person name="LaButti K."/>
            <person name="Riley R."/>
            <person name="Lipzen A."/>
            <person name="Clum A."/>
            <person name="Drula E."/>
            <person name="Henrissat B."/>
            <person name="Kohler A."/>
            <person name="Grigoriev I.V."/>
            <person name="Martin F.M."/>
            <person name="Hacquard S."/>
        </authorList>
    </citation>
    <scope>NUCLEOTIDE SEQUENCE</scope>
    <source>
        <strain evidence="2">MPI-CAGE-AT-0147</strain>
    </source>
</reference>
<evidence type="ECO:0000313" key="3">
    <source>
        <dbReference type="Proteomes" id="UP000738349"/>
    </source>
</evidence>
<dbReference type="PANTHER" id="PTHR43482:SF1">
    <property type="entry name" value="PROTEIN AST1-RELATED"/>
    <property type="match status" value="1"/>
</dbReference>
<gene>
    <name evidence="2" type="ORF">EDB81DRAFT_794598</name>
</gene>
<dbReference type="SMART" id="SM00829">
    <property type="entry name" value="PKS_ER"/>
    <property type="match status" value="1"/>
</dbReference>
<dbReference type="Gene3D" id="3.90.180.10">
    <property type="entry name" value="Medium-chain alcohol dehydrogenases, catalytic domain"/>
    <property type="match status" value="1"/>
</dbReference>
<dbReference type="InterPro" id="IPR020843">
    <property type="entry name" value="ER"/>
</dbReference>
<dbReference type="PANTHER" id="PTHR43482">
    <property type="entry name" value="PROTEIN AST1-RELATED"/>
    <property type="match status" value="1"/>
</dbReference>
<dbReference type="OrthoDB" id="3509362at2759"/>
<dbReference type="InterPro" id="IPR036291">
    <property type="entry name" value="NAD(P)-bd_dom_sf"/>
</dbReference>
<sequence>MTSLHPRGFMRALRLTKAEESSTLSLSFTAEQPIPSPPPGHLLVKVHASAIQPSDIFNAQGGFSSTTFPRVPGRDFSGVIVGSGDDESSPLLNTAVFGTSGFTHGFTADGFHAEYAVVPVDGIAPKPPHLSHVQAATVGVPFTTAALMVTRSGAAKGDAVLILGAHGAVGSAASIMLENIGCHVLRGVRGTSGDIDTDADPGLLSVQDLTGGKGVDVVIDTVGLPAMTSAAIDNALGHGGKLVFIAAPKGPDPTLTIKMRDFYRAEKSLFGVNSVDHTSASMAKVLRELESLFESGRWKQAVDGKWAEVDVEKAVDVYLHAAKGDKFVINFGE</sequence>
<dbReference type="InterPro" id="IPR011032">
    <property type="entry name" value="GroES-like_sf"/>
</dbReference>
<dbReference type="Pfam" id="PF08240">
    <property type="entry name" value="ADH_N"/>
    <property type="match status" value="1"/>
</dbReference>
<keyword evidence="3" id="KW-1185">Reference proteome</keyword>
<evidence type="ECO:0000313" key="2">
    <source>
        <dbReference type="EMBL" id="KAH7146141.1"/>
    </source>
</evidence>
<dbReference type="AlphaFoldDB" id="A0A9P9EWY4"/>
<evidence type="ECO:0000259" key="1">
    <source>
        <dbReference type="SMART" id="SM00829"/>
    </source>
</evidence>
<dbReference type="InterPro" id="IPR013154">
    <property type="entry name" value="ADH-like_N"/>
</dbReference>
<dbReference type="EMBL" id="JAGMUV010000008">
    <property type="protein sequence ID" value="KAH7146141.1"/>
    <property type="molecule type" value="Genomic_DNA"/>
</dbReference>
<dbReference type="Pfam" id="PF00107">
    <property type="entry name" value="ADH_zinc_N"/>
    <property type="match status" value="1"/>
</dbReference>
<organism evidence="2 3">
    <name type="scientific">Dactylonectria macrodidyma</name>
    <dbReference type="NCBI Taxonomy" id="307937"/>
    <lineage>
        <taxon>Eukaryota</taxon>
        <taxon>Fungi</taxon>
        <taxon>Dikarya</taxon>
        <taxon>Ascomycota</taxon>
        <taxon>Pezizomycotina</taxon>
        <taxon>Sordariomycetes</taxon>
        <taxon>Hypocreomycetidae</taxon>
        <taxon>Hypocreales</taxon>
        <taxon>Nectriaceae</taxon>
        <taxon>Dactylonectria</taxon>
    </lineage>
</organism>
<dbReference type="GO" id="GO:0016491">
    <property type="term" value="F:oxidoreductase activity"/>
    <property type="evidence" value="ECO:0007669"/>
    <property type="project" value="InterPro"/>
</dbReference>
<dbReference type="SUPFAM" id="SSF51735">
    <property type="entry name" value="NAD(P)-binding Rossmann-fold domains"/>
    <property type="match status" value="1"/>
</dbReference>
<name>A0A9P9EWY4_9HYPO</name>